<dbReference type="PANTHER" id="PTHR34139">
    <property type="entry name" value="UPF0331 PROTEIN MJ0127"/>
    <property type="match status" value="1"/>
</dbReference>
<name>A0A7V4XS20_9BACT</name>
<dbReference type="GO" id="GO:0110001">
    <property type="term" value="C:toxin-antitoxin complex"/>
    <property type="evidence" value="ECO:0007669"/>
    <property type="project" value="InterPro"/>
</dbReference>
<dbReference type="Pfam" id="PF01934">
    <property type="entry name" value="HepT-like"/>
    <property type="match status" value="1"/>
</dbReference>
<keyword evidence="4" id="KW-0547">Nucleotide-binding</keyword>
<evidence type="ECO:0000256" key="5">
    <source>
        <dbReference type="ARBA" id="ARBA00022801"/>
    </source>
</evidence>
<dbReference type="GO" id="GO:0004540">
    <property type="term" value="F:RNA nuclease activity"/>
    <property type="evidence" value="ECO:0007669"/>
    <property type="project" value="InterPro"/>
</dbReference>
<organism evidence="6">
    <name type="scientific">Acidobacterium capsulatum</name>
    <dbReference type="NCBI Taxonomy" id="33075"/>
    <lineage>
        <taxon>Bacteria</taxon>
        <taxon>Pseudomonadati</taxon>
        <taxon>Acidobacteriota</taxon>
        <taxon>Terriglobia</taxon>
        <taxon>Terriglobales</taxon>
        <taxon>Acidobacteriaceae</taxon>
        <taxon>Acidobacterium</taxon>
    </lineage>
</organism>
<dbReference type="AlphaFoldDB" id="A0A7V4XS20"/>
<proteinExistence type="predicted"/>
<accession>A0A7V4XS20</accession>
<keyword evidence="3" id="KW-0540">Nuclease</keyword>
<dbReference type="InterPro" id="IPR051813">
    <property type="entry name" value="HepT_RNase_toxin"/>
</dbReference>
<dbReference type="GO" id="GO:0016787">
    <property type="term" value="F:hydrolase activity"/>
    <property type="evidence" value="ECO:0007669"/>
    <property type="project" value="UniProtKB-KW"/>
</dbReference>
<dbReference type="PANTHER" id="PTHR34139:SF1">
    <property type="entry name" value="RNASE MJ1380-RELATED"/>
    <property type="match status" value="1"/>
</dbReference>
<dbReference type="EMBL" id="DTKL01000020">
    <property type="protein sequence ID" value="HGY93850.1"/>
    <property type="molecule type" value="Genomic_DNA"/>
</dbReference>
<keyword evidence="5" id="KW-0378">Hydrolase</keyword>
<evidence type="ECO:0000256" key="3">
    <source>
        <dbReference type="ARBA" id="ARBA00022722"/>
    </source>
</evidence>
<sequence length="96" mass="10818">MSFDDYLRDVKTRSAVERQLQILTEAAIRLGEEAPKLCPNIDWAGFRAMGNILRHVYHRVDDQIVWDTIQHELPAMATAIGVALRDSANAQPDTSI</sequence>
<evidence type="ECO:0000256" key="2">
    <source>
        <dbReference type="ARBA" id="ARBA00022649"/>
    </source>
</evidence>
<evidence type="ECO:0000313" key="6">
    <source>
        <dbReference type="EMBL" id="HGY93850.1"/>
    </source>
</evidence>
<dbReference type="GO" id="GO:0000166">
    <property type="term" value="F:nucleotide binding"/>
    <property type="evidence" value="ECO:0007669"/>
    <property type="project" value="UniProtKB-KW"/>
</dbReference>
<evidence type="ECO:0000256" key="1">
    <source>
        <dbReference type="ARBA" id="ARBA00022553"/>
    </source>
</evidence>
<reference evidence="6" key="1">
    <citation type="journal article" date="2020" name="mSystems">
        <title>Genome- and Community-Level Interaction Insights into Carbon Utilization and Element Cycling Functions of Hydrothermarchaeota in Hydrothermal Sediment.</title>
        <authorList>
            <person name="Zhou Z."/>
            <person name="Liu Y."/>
            <person name="Xu W."/>
            <person name="Pan J."/>
            <person name="Luo Z.H."/>
            <person name="Li M."/>
        </authorList>
    </citation>
    <scope>NUCLEOTIDE SEQUENCE [LARGE SCALE GENOMIC DNA]</scope>
    <source>
        <strain evidence="6">SpSt-855</strain>
    </source>
</reference>
<dbReference type="InterPro" id="IPR008201">
    <property type="entry name" value="HepT-like"/>
</dbReference>
<gene>
    <name evidence="6" type="ORF">ENW50_04050</name>
</gene>
<keyword evidence="1" id="KW-0597">Phosphoprotein</keyword>
<evidence type="ECO:0000256" key="4">
    <source>
        <dbReference type="ARBA" id="ARBA00022741"/>
    </source>
</evidence>
<protein>
    <submittedName>
        <fullName evidence="6">DUF86 domain-containing protein</fullName>
    </submittedName>
</protein>
<keyword evidence="2" id="KW-1277">Toxin-antitoxin system</keyword>
<comment type="caution">
    <text evidence="6">The sequence shown here is derived from an EMBL/GenBank/DDBJ whole genome shotgun (WGS) entry which is preliminary data.</text>
</comment>